<dbReference type="Gene3D" id="1.25.40.20">
    <property type="entry name" value="Ankyrin repeat-containing domain"/>
    <property type="match status" value="1"/>
</dbReference>
<comment type="caution">
    <text evidence="6">The sequence shown here is derived from an EMBL/GenBank/DDBJ whole genome shotgun (WGS) entry which is preliminary data.</text>
</comment>
<organism evidence="6 7">
    <name type="scientific">Lasiosphaeria hispida</name>
    <dbReference type="NCBI Taxonomy" id="260671"/>
    <lineage>
        <taxon>Eukaryota</taxon>
        <taxon>Fungi</taxon>
        <taxon>Dikarya</taxon>
        <taxon>Ascomycota</taxon>
        <taxon>Pezizomycotina</taxon>
        <taxon>Sordariomycetes</taxon>
        <taxon>Sordariomycetidae</taxon>
        <taxon>Sordariales</taxon>
        <taxon>Lasiosphaeriaceae</taxon>
        <taxon>Lasiosphaeria</taxon>
    </lineage>
</organism>
<dbReference type="InterPro" id="IPR036770">
    <property type="entry name" value="Ankyrin_rpt-contain_sf"/>
</dbReference>
<keyword evidence="2 3" id="KW-0040">ANK repeat</keyword>
<keyword evidence="5" id="KW-0812">Transmembrane</keyword>
<reference evidence="6" key="1">
    <citation type="journal article" date="2023" name="Mol. Phylogenet. Evol.">
        <title>Genome-scale phylogeny and comparative genomics of the fungal order Sordariales.</title>
        <authorList>
            <person name="Hensen N."/>
            <person name="Bonometti L."/>
            <person name="Westerberg I."/>
            <person name="Brannstrom I.O."/>
            <person name="Guillou S."/>
            <person name="Cros-Aarteil S."/>
            <person name="Calhoun S."/>
            <person name="Haridas S."/>
            <person name="Kuo A."/>
            <person name="Mondo S."/>
            <person name="Pangilinan J."/>
            <person name="Riley R."/>
            <person name="LaButti K."/>
            <person name="Andreopoulos B."/>
            <person name="Lipzen A."/>
            <person name="Chen C."/>
            <person name="Yan M."/>
            <person name="Daum C."/>
            <person name="Ng V."/>
            <person name="Clum A."/>
            <person name="Steindorff A."/>
            <person name="Ohm R.A."/>
            <person name="Martin F."/>
            <person name="Silar P."/>
            <person name="Natvig D.O."/>
            <person name="Lalanne C."/>
            <person name="Gautier V."/>
            <person name="Ament-Velasquez S.L."/>
            <person name="Kruys A."/>
            <person name="Hutchinson M.I."/>
            <person name="Powell A.J."/>
            <person name="Barry K."/>
            <person name="Miller A.N."/>
            <person name="Grigoriev I.V."/>
            <person name="Debuchy R."/>
            <person name="Gladieux P."/>
            <person name="Hiltunen Thoren M."/>
            <person name="Johannesson H."/>
        </authorList>
    </citation>
    <scope>NUCLEOTIDE SEQUENCE</scope>
    <source>
        <strain evidence="6">CBS 955.72</strain>
    </source>
</reference>
<feature type="compositionally biased region" description="Polar residues" evidence="4">
    <location>
        <begin position="676"/>
        <end position="685"/>
    </location>
</feature>
<feature type="repeat" description="ANK" evidence="3">
    <location>
        <begin position="969"/>
        <end position="1001"/>
    </location>
</feature>
<feature type="transmembrane region" description="Helical" evidence="5">
    <location>
        <begin position="377"/>
        <end position="398"/>
    </location>
</feature>
<dbReference type="PROSITE" id="PS50088">
    <property type="entry name" value="ANK_REPEAT"/>
    <property type="match status" value="1"/>
</dbReference>
<feature type="region of interest" description="Disordered" evidence="4">
    <location>
        <begin position="214"/>
        <end position="236"/>
    </location>
</feature>
<dbReference type="Proteomes" id="UP001275084">
    <property type="component" value="Unassembled WGS sequence"/>
</dbReference>
<dbReference type="GO" id="GO:0004842">
    <property type="term" value="F:ubiquitin-protein transferase activity"/>
    <property type="evidence" value="ECO:0007669"/>
    <property type="project" value="TreeGrafter"/>
</dbReference>
<accession>A0AAJ0HNI3</accession>
<evidence type="ECO:0000256" key="5">
    <source>
        <dbReference type="SAM" id="Phobius"/>
    </source>
</evidence>
<dbReference type="InterPro" id="IPR002110">
    <property type="entry name" value="Ankyrin_rpt"/>
</dbReference>
<protein>
    <submittedName>
        <fullName evidence="6">Uncharacterized protein</fullName>
    </submittedName>
</protein>
<evidence type="ECO:0000256" key="4">
    <source>
        <dbReference type="SAM" id="MobiDB-lite"/>
    </source>
</evidence>
<feature type="region of interest" description="Disordered" evidence="4">
    <location>
        <begin position="666"/>
        <end position="685"/>
    </location>
</feature>
<keyword evidence="5" id="KW-0472">Membrane</keyword>
<feature type="non-terminal residue" evidence="6">
    <location>
        <position position="1006"/>
    </location>
</feature>
<dbReference type="Pfam" id="PF12796">
    <property type="entry name" value="Ank_2"/>
    <property type="match status" value="1"/>
</dbReference>
<keyword evidence="7" id="KW-1185">Reference proteome</keyword>
<evidence type="ECO:0000256" key="3">
    <source>
        <dbReference type="PROSITE-ProRule" id="PRU00023"/>
    </source>
</evidence>
<dbReference type="PANTHER" id="PTHR24171">
    <property type="entry name" value="ANKYRIN REPEAT DOMAIN-CONTAINING PROTEIN 39-RELATED"/>
    <property type="match status" value="1"/>
</dbReference>
<dbReference type="SUPFAM" id="SSF48403">
    <property type="entry name" value="Ankyrin repeat"/>
    <property type="match status" value="1"/>
</dbReference>
<feature type="transmembrane region" description="Helical" evidence="5">
    <location>
        <begin position="286"/>
        <end position="309"/>
    </location>
</feature>
<dbReference type="GO" id="GO:0085020">
    <property type="term" value="P:protein K6-linked ubiquitination"/>
    <property type="evidence" value="ECO:0007669"/>
    <property type="project" value="TreeGrafter"/>
</dbReference>
<evidence type="ECO:0000313" key="7">
    <source>
        <dbReference type="Proteomes" id="UP001275084"/>
    </source>
</evidence>
<proteinExistence type="predicted"/>
<evidence type="ECO:0000313" key="6">
    <source>
        <dbReference type="EMBL" id="KAK3358146.1"/>
    </source>
</evidence>
<gene>
    <name evidence="6" type="ORF">B0T25DRAFT_499919</name>
</gene>
<evidence type="ECO:0000256" key="1">
    <source>
        <dbReference type="ARBA" id="ARBA00022737"/>
    </source>
</evidence>
<dbReference type="EMBL" id="JAUIQD010000003">
    <property type="protein sequence ID" value="KAK3358146.1"/>
    <property type="molecule type" value="Genomic_DNA"/>
</dbReference>
<reference evidence="6" key="2">
    <citation type="submission" date="2023-06" db="EMBL/GenBank/DDBJ databases">
        <authorList>
            <consortium name="Lawrence Berkeley National Laboratory"/>
            <person name="Haridas S."/>
            <person name="Hensen N."/>
            <person name="Bonometti L."/>
            <person name="Westerberg I."/>
            <person name="Brannstrom I.O."/>
            <person name="Guillou S."/>
            <person name="Cros-Aarteil S."/>
            <person name="Calhoun S."/>
            <person name="Kuo A."/>
            <person name="Mondo S."/>
            <person name="Pangilinan J."/>
            <person name="Riley R."/>
            <person name="Labutti K."/>
            <person name="Andreopoulos B."/>
            <person name="Lipzen A."/>
            <person name="Chen C."/>
            <person name="Yanf M."/>
            <person name="Daum C."/>
            <person name="Ng V."/>
            <person name="Clum A."/>
            <person name="Steindorff A."/>
            <person name="Ohm R."/>
            <person name="Martin F."/>
            <person name="Silar P."/>
            <person name="Natvig D."/>
            <person name="Lalanne C."/>
            <person name="Gautier V."/>
            <person name="Ament-Velasquez S.L."/>
            <person name="Kruys A."/>
            <person name="Hutchinson M.I."/>
            <person name="Powell A.J."/>
            <person name="Barry K."/>
            <person name="Miller A.N."/>
            <person name="Grigoriev I.V."/>
            <person name="Debuchy R."/>
            <person name="Gladieux P."/>
            <person name="Thoren M.H."/>
            <person name="Johannesson H."/>
        </authorList>
    </citation>
    <scope>NUCLEOTIDE SEQUENCE</scope>
    <source>
        <strain evidence="6">CBS 955.72</strain>
    </source>
</reference>
<dbReference type="PANTHER" id="PTHR24171:SF8">
    <property type="entry name" value="BRCA1-ASSOCIATED RING DOMAIN PROTEIN 1"/>
    <property type="match status" value="1"/>
</dbReference>
<dbReference type="PROSITE" id="PS50297">
    <property type="entry name" value="ANK_REP_REGION"/>
    <property type="match status" value="1"/>
</dbReference>
<evidence type="ECO:0000256" key="2">
    <source>
        <dbReference type="ARBA" id="ARBA00023043"/>
    </source>
</evidence>
<sequence length="1006" mass="111009">MGHLSCTTCPEFIVSLPPRTHGTRINPSGLGLEIMLFAQPRLGQSWCLGHLGLLTSAFLIVCVHPVRADDAGDAFTNNLLTDLAPILALFGEQVTKQFMSRSLTVYDCIIFASCPIGIMTAVVSVVRVAAPNAWKAIVGRAMESRAAAELEVLSSTSDEVCELWNGSGVVRVMGSPQVLELIYMDKLKDGDSCGIFTLAGSDISSVMVNSNPAFTDQNDRRESPRSAPNISHNLGAPPGKRDTRLIALAAFGVVVQLSVLVYGALITYYPPWASVFTKDGKPVASAAFPIMAAGALMVTAGMFLCAAVVERKTSETTWRKKPAGTGGGPEAEDTDKFSLLWLQKEKVVNDQTFGSYAIFAGDQRGSMPTRGLYHSRLLSEMGALVGVPLSIFGFALQFTGLRLMNWSATMAQLIGMVLMTALRVWIRLDLADRPGTKKAPTGYELDWLALQLAREGREFWPKKGGSSGTSKDDALWFISNPAVTEIDPPILGTAVQPWKARQRLGRLTNWRGDPHGMAKAVSAAITCVVENLAGLKKLEWSLNAVWSIDETSEGNQPFRLKFSLGHGDKLIDEIEAALSLWEYSLSKVRQRPDGTTPPDAAPPLRFLGPASSASRRDILWWGGVSAYGLLRLAKPKATGGELSYGLRFRDIRSPRLCNFQTAGWDHPDDNSKKLQSESSCNGYDLTSPSPRSIGELLAQDLFMAFMFAVAQHLSKPISGEPAATMSNNNPITWQSFQLEHRKLQTMVQQIQQTGLATADEAWVMIIPPLSRWRRLPLPTGVIERIREHARGYEEAGRWDRVEEIYTGLLKICETFEPQDETYHRAVAVIVDVFRIVSSTRKLQEEQKRHGEDFDRLKAAERNLNEKINTLDSSVRFYLAKVYELERRLDCCDETWKPPAIPTNNSSVALKFFTESQSLSDGFKGYGYRDKETNTVDIFGWTVLHYAARRGLMMENIIKTDQNPRAIDVAEWTPLHYAAEQGNESIVALLLQHGADVDMRGRDGMGP</sequence>
<keyword evidence="5" id="KW-1133">Transmembrane helix</keyword>
<feature type="compositionally biased region" description="Basic and acidic residues" evidence="4">
    <location>
        <begin position="666"/>
        <end position="675"/>
    </location>
</feature>
<keyword evidence="1" id="KW-0677">Repeat</keyword>
<dbReference type="AlphaFoldDB" id="A0AAJ0HNI3"/>
<feature type="transmembrane region" description="Helical" evidence="5">
    <location>
        <begin position="109"/>
        <end position="130"/>
    </location>
</feature>
<dbReference type="SMART" id="SM00248">
    <property type="entry name" value="ANK"/>
    <property type="match status" value="2"/>
</dbReference>
<feature type="transmembrane region" description="Helical" evidence="5">
    <location>
        <begin position="45"/>
        <end position="66"/>
    </location>
</feature>
<feature type="transmembrane region" description="Helical" evidence="5">
    <location>
        <begin position="245"/>
        <end position="266"/>
    </location>
</feature>
<name>A0AAJ0HNI3_9PEZI</name>